<dbReference type="EMBL" id="KN847479">
    <property type="protein sequence ID" value="KIX03108.1"/>
    <property type="molecule type" value="Genomic_DNA"/>
</dbReference>
<dbReference type="VEuPathDB" id="FungiDB:Z518_06658"/>
<dbReference type="OrthoDB" id="630895at2759"/>
<sequence>MSAIDRQFPPIHTERLTLRAFDPSRPSDYDAVLKVYNSQYMRKAVGDVGVHTREDLDVRCRKFGLHSKSSESDAKPLPSHPVHLIYLRSTNTFIGVTSLFHRRPLPYPDIGYAIFEEYAGHGFATEAGKAAVQWWNEEMGVENIWVGTFDTNIRSQRVAKKMGLIDGGTITVMMPNNIVKAGYAFVPPSMGRRLDGVMVDVSQTSE</sequence>
<dbReference type="PANTHER" id="PTHR43792:SF1">
    <property type="entry name" value="N-ACETYLTRANSFERASE DOMAIN-CONTAINING PROTEIN"/>
    <property type="match status" value="1"/>
</dbReference>
<dbReference type="GeneID" id="25294729"/>
<dbReference type="InterPro" id="IPR000182">
    <property type="entry name" value="GNAT_dom"/>
</dbReference>
<dbReference type="AlphaFoldDB" id="A0A0D2GY23"/>
<protein>
    <recommendedName>
        <fullName evidence="1">N-acetyltransferase domain-containing protein</fullName>
    </recommendedName>
</protein>
<dbReference type="PROSITE" id="PS51186">
    <property type="entry name" value="GNAT"/>
    <property type="match status" value="1"/>
</dbReference>
<evidence type="ECO:0000259" key="1">
    <source>
        <dbReference type="PROSITE" id="PS51186"/>
    </source>
</evidence>
<dbReference type="RefSeq" id="XP_013270244.1">
    <property type="nucleotide sequence ID" value="XM_013414790.1"/>
</dbReference>
<feature type="domain" description="N-acetyltransferase" evidence="1">
    <location>
        <begin position="16"/>
        <end position="206"/>
    </location>
</feature>
<dbReference type="SUPFAM" id="SSF55729">
    <property type="entry name" value="Acyl-CoA N-acyltransferases (Nat)"/>
    <property type="match status" value="1"/>
</dbReference>
<dbReference type="GO" id="GO:0016747">
    <property type="term" value="F:acyltransferase activity, transferring groups other than amino-acyl groups"/>
    <property type="evidence" value="ECO:0007669"/>
    <property type="project" value="InterPro"/>
</dbReference>
<dbReference type="InterPro" id="IPR051531">
    <property type="entry name" value="N-acetyltransferase"/>
</dbReference>
<reference evidence="2 3" key="1">
    <citation type="submission" date="2015-01" db="EMBL/GenBank/DDBJ databases">
        <title>The Genome Sequence of Rhinocladiella mackenzie CBS 650.93.</title>
        <authorList>
            <consortium name="The Broad Institute Genomics Platform"/>
            <person name="Cuomo C."/>
            <person name="de Hoog S."/>
            <person name="Gorbushina A."/>
            <person name="Stielow B."/>
            <person name="Teixiera M."/>
            <person name="Abouelleil A."/>
            <person name="Chapman S.B."/>
            <person name="Priest M."/>
            <person name="Young S.K."/>
            <person name="Wortman J."/>
            <person name="Nusbaum C."/>
            <person name="Birren B."/>
        </authorList>
    </citation>
    <scope>NUCLEOTIDE SEQUENCE [LARGE SCALE GENOMIC DNA]</scope>
    <source>
        <strain evidence="2 3">CBS 650.93</strain>
    </source>
</reference>
<dbReference type="Proteomes" id="UP000053617">
    <property type="component" value="Unassembled WGS sequence"/>
</dbReference>
<dbReference type="Pfam" id="PF13302">
    <property type="entry name" value="Acetyltransf_3"/>
    <property type="match status" value="1"/>
</dbReference>
<dbReference type="PANTHER" id="PTHR43792">
    <property type="entry name" value="GNAT FAMILY, PUTATIVE (AFU_ORTHOLOGUE AFUA_3G00765)-RELATED-RELATED"/>
    <property type="match status" value="1"/>
</dbReference>
<gene>
    <name evidence="2" type="ORF">Z518_06658</name>
</gene>
<proteinExistence type="predicted"/>
<dbReference type="HOGENOM" id="CLU_1224621_0_0_1"/>
<name>A0A0D2GY23_9EURO</name>
<organism evidence="2 3">
    <name type="scientific">Rhinocladiella mackenziei CBS 650.93</name>
    <dbReference type="NCBI Taxonomy" id="1442369"/>
    <lineage>
        <taxon>Eukaryota</taxon>
        <taxon>Fungi</taxon>
        <taxon>Dikarya</taxon>
        <taxon>Ascomycota</taxon>
        <taxon>Pezizomycotina</taxon>
        <taxon>Eurotiomycetes</taxon>
        <taxon>Chaetothyriomycetidae</taxon>
        <taxon>Chaetothyriales</taxon>
        <taxon>Herpotrichiellaceae</taxon>
        <taxon>Rhinocladiella</taxon>
    </lineage>
</organism>
<dbReference type="InterPro" id="IPR016181">
    <property type="entry name" value="Acyl_CoA_acyltransferase"/>
</dbReference>
<keyword evidence="3" id="KW-1185">Reference proteome</keyword>
<evidence type="ECO:0000313" key="3">
    <source>
        <dbReference type="Proteomes" id="UP000053617"/>
    </source>
</evidence>
<evidence type="ECO:0000313" key="2">
    <source>
        <dbReference type="EMBL" id="KIX03108.1"/>
    </source>
</evidence>
<accession>A0A0D2GY23</accession>
<dbReference type="Gene3D" id="3.40.630.30">
    <property type="match status" value="1"/>
</dbReference>